<organism evidence="2 3">
    <name type="scientific">Plakobranchus ocellatus</name>
    <dbReference type="NCBI Taxonomy" id="259542"/>
    <lineage>
        <taxon>Eukaryota</taxon>
        <taxon>Metazoa</taxon>
        <taxon>Spiralia</taxon>
        <taxon>Lophotrochozoa</taxon>
        <taxon>Mollusca</taxon>
        <taxon>Gastropoda</taxon>
        <taxon>Heterobranchia</taxon>
        <taxon>Euthyneura</taxon>
        <taxon>Panpulmonata</taxon>
        <taxon>Sacoglossa</taxon>
        <taxon>Placobranchoidea</taxon>
        <taxon>Plakobranchidae</taxon>
        <taxon>Plakobranchus</taxon>
    </lineage>
</organism>
<dbReference type="AlphaFoldDB" id="A0AAV3XW11"/>
<gene>
    <name evidence="2" type="ORF">PoB_000114700</name>
</gene>
<dbReference type="InterPro" id="IPR000477">
    <property type="entry name" value="RT_dom"/>
</dbReference>
<protein>
    <submittedName>
        <fullName evidence="2">Transposon ty3-i Gag-Pol polyprotein</fullName>
    </submittedName>
</protein>
<evidence type="ECO:0000259" key="1">
    <source>
        <dbReference type="PROSITE" id="PS50878"/>
    </source>
</evidence>
<dbReference type="InterPro" id="IPR050951">
    <property type="entry name" value="Retrovirus_Pol_polyprotein"/>
</dbReference>
<dbReference type="SUPFAM" id="SSF56672">
    <property type="entry name" value="DNA/RNA polymerases"/>
    <property type="match status" value="1"/>
</dbReference>
<dbReference type="PROSITE" id="PS50878">
    <property type="entry name" value="RT_POL"/>
    <property type="match status" value="1"/>
</dbReference>
<dbReference type="InterPro" id="IPR041577">
    <property type="entry name" value="RT_RNaseH_2"/>
</dbReference>
<dbReference type="Pfam" id="PF00078">
    <property type="entry name" value="RVT_1"/>
    <property type="match status" value="1"/>
</dbReference>
<comment type="caution">
    <text evidence="2">The sequence shown here is derived from an EMBL/GenBank/DDBJ whole genome shotgun (WGS) entry which is preliminary data.</text>
</comment>
<keyword evidence="3" id="KW-1185">Reference proteome</keyword>
<dbReference type="FunFam" id="3.30.70.270:FF:000026">
    <property type="entry name" value="Transposon Ty3-G Gag-Pol polyprotein"/>
    <property type="match status" value="1"/>
</dbReference>
<evidence type="ECO:0000313" key="2">
    <source>
        <dbReference type="EMBL" id="GFN74641.1"/>
    </source>
</evidence>
<accession>A0AAV3XW11</accession>
<dbReference type="Proteomes" id="UP000735302">
    <property type="component" value="Unassembled WGS sequence"/>
</dbReference>
<dbReference type="InterPro" id="IPR043128">
    <property type="entry name" value="Rev_trsase/Diguanyl_cyclase"/>
</dbReference>
<dbReference type="CDD" id="cd09274">
    <property type="entry name" value="RNase_HI_RT_Ty3"/>
    <property type="match status" value="1"/>
</dbReference>
<dbReference type="CDD" id="cd01647">
    <property type="entry name" value="RT_LTR"/>
    <property type="match status" value="1"/>
</dbReference>
<dbReference type="Gene3D" id="3.10.10.10">
    <property type="entry name" value="HIV Type 1 Reverse Transcriptase, subunit A, domain 1"/>
    <property type="match status" value="1"/>
</dbReference>
<name>A0AAV3XW11_9GAST</name>
<dbReference type="EMBL" id="BLXT01000154">
    <property type="protein sequence ID" value="GFN74641.1"/>
    <property type="molecule type" value="Genomic_DNA"/>
</dbReference>
<dbReference type="PANTHER" id="PTHR37984">
    <property type="entry name" value="PROTEIN CBG26694"/>
    <property type="match status" value="1"/>
</dbReference>
<dbReference type="Pfam" id="PF17919">
    <property type="entry name" value="RT_RNaseH_2"/>
    <property type="match status" value="1"/>
</dbReference>
<sequence>MEQDKFITKVNEPTEWVNSMIVSVRNGKLIICLDPKDLNKAIKREHHPMKSIEEITREMPNAKVFSKVDAKSGFIQIQLDEESSKLTTFNIPLRRYRWLRLPFGLKCSPEIFQRIMDQMLEGIEGAFSMTDDILIAGRDQKHHDQILIKVLQRASKYNLKLNMEKVRIRQPSVVCCGHVISADGLQADPDKIKAVQEMTRPNDKEALRKFLGFVSYLGKFIPNLSQENEPLRQLLKSENQFQWQNQHEKAVKSLKNLCTEAPVLKLFDVNKPVEIHCDASSTGLGACLIQNGNPIVYTSRALADAEQRYARIEREMAAIVHACKKFYCSVFGKEVTVFTDHKPLEQIFKKQLLSAPMGFQRMLLALQWYDLKVNYKKGKDMQLPDTLSRAYLEMWSRKLI</sequence>
<proteinExistence type="predicted"/>
<evidence type="ECO:0000313" key="3">
    <source>
        <dbReference type="Proteomes" id="UP000735302"/>
    </source>
</evidence>
<dbReference type="PANTHER" id="PTHR37984:SF8">
    <property type="entry name" value="CCHC-TYPE DOMAIN-CONTAINING PROTEIN"/>
    <property type="match status" value="1"/>
</dbReference>
<dbReference type="Gene3D" id="3.30.70.270">
    <property type="match status" value="2"/>
</dbReference>
<dbReference type="InterPro" id="IPR043502">
    <property type="entry name" value="DNA/RNA_pol_sf"/>
</dbReference>
<feature type="domain" description="Reverse transcriptase" evidence="1">
    <location>
        <begin position="1"/>
        <end position="215"/>
    </location>
</feature>
<reference evidence="2 3" key="1">
    <citation type="journal article" date="2021" name="Elife">
        <title>Chloroplast acquisition without the gene transfer in kleptoplastic sea slugs, Plakobranchus ocellatus.</title>
        <authorList>
            <person name="Maeda T."/>
            <person name="Takahashi S."/>
            <person name="Yoshida T."/>
            <person name="Shimamura S."/>
            <person name="Takaki Y."/>
            <person name="Nagai Y."/>
            <person name="Toyoda A."/>
            <person name="Suzuki Y."/>
            <person name="Arimoto A."/>
            <person name="Ishii H."/>
            <person name="Satoh N."/>
            <person name="Nishiyama T."/>
            <person name="Hasebe M."/>
            <person name="Maruyama T."/>
            <person name="Minagawa J."/>
            <person name="Obokata J."/>
            <person name="Shigenobu S."/>
        </authorList>
    </citation>
    <scope>NUCLEOTIDE SEQUENCE [LARGE SCALE GENOMIC DNA]</scope>
</reference>